<dbReference type="Gene3D" id="3.40.50.720">
    <property type="entry name" value="NAD(P)-binding Rossmann-like Domain"/>
    <property type="match status" value="1"/>
</dbReference>
<accession>A0ABN2B0Q6</accession>
<dbReference type="Gene3D" id="3.90.25.10">
    <property type="entry name" value="UDP-galactose 4-epimerase, domain 1"/>
    <property type="match status" value="1"/>
</dbReference>
<evidence type="ECO:0000313" key="1">
    <source>
        <dbReference type="EMBL" id="GAA1530452.1"/>
    </source>
</evidence>
<dbReference type="Proteomes" id="UP001501791">
    <property type="component" value="Unassembled WGS sequence"/>
</dbReference>
<name>A0ABN2B0Q6_9MICO</name>
<proteinExistence type="predicted"/>
<keyword evidence="2" id="KW-1185">Reference proteome</keyword>
<dbReference type="EMBL" id="BAAALY010000002">
    <property type="protein sequence ID" value="GAA1530452.1"/>
    <property type="molecule type" value="Genomic_DNA"/>
</dbReference>
<reference evidence="1 2" key="1">
    <citation type="journal article" date="2019" name="Int. J. Syst. Evol. Microbiol.">
        <title>The Global Catalogue of Microorganisms (GCM) 10K type strain sequencing project: providing services to taxonomists for standard genome sequencing and annotation.</title>
        <authorList>
            <consortium name="The Broad Institute Genomics Platform"/>
            <consortium name="The Broad Institute Genome Sequencing Center for Infectious Disease"/>
            <person name="Wu L."/>
            <person name="Ma J."/>
        </authorList>
    </citation>
    <scope>NUCLEOTIDE SEQUENCE [LARGE SCALE GENOMIC DNA]</scope>
    <source>
        <strain evidence="1 2">JCM 13319</strain>
    </source>
</reference>
<dbReference type="PANTHER" id="PTHR43162:SF1">
    <property type="entry name" value="PRESTALK A DIFFERENTIATION PROTEIN A"/>
    <property type="match status" value="1"/>
</dbReference>
<organism evidence="1 2">
    <name type="scientific">Brevibacterium picturae</name>
    <dbReference type="NCBI Taxonomy" id="260553"/>
    <lineage>
        <taxon>Bacteria</taxon>
        <taxon>Bacillati</taxon>
        <taxon>Actinomycetota</taxon>
        <taxon>Actinomycetes</taxon>
        <taxon>Micrococcales</taxon>
        <taxon>Brevibacteriaceae</taxon>
        <taxon>Brevibacterium</taxon>
    </lineage>
</organism>
<dbReference type="InterPro" id="IPR051604">
    <property type="entry name" value="Ergot_Alk_Oxidoreductase"/>
</dbReference>
<protein>
    <submittedName>
        <fullName evidence="1">NAD(P)H-binding protein</fullName>
    </submittedName>
</protein>
<dbReference type="RefSeq" id="WP_346035067.1">
    <property type="nucleotide sequence ID" value="NZ_BAAALY010000002.1"/>
</dbReference>
<sequence length="289" mass="30541">MNTNTEALDTETFLVTAATGRSGRRVLRHLENRHAMVRAASRRSAPPLDWHDPSTWDAVLDGVSGVYLCYAPDIAAPEAPEVLGGFARRAADHGVARAVLLSGRGGDAAVPTEEAVRASGLDLTVVRCAWFAQNCTEHFLADQLRRGVVRVPASAGAGEPFVDLEDVAELVARLLLGQVQTPEVVEATGPAGLTYRDLAAVAAEVLDRPVDFRSVSAEEFVRESVEHGMHPAEAEAIAWLYAHVVDASTAAPTPDLAVSLGRPATGLHDVLHRELLTGESAAPATGSPV</sequence>
<evidence type="ECO:0000313" key="2">
    <source>
        <dbReference type="Proteomes" id="UP001501791"/>
    </source>
</evidence>
<dbReference type="InterPro" id="IPR036291">
    <property type="entry name" value="NAD(P)-bd_dom_sf"/>
</dbReference>
<gene>
    <name evidence="1" type="ORF">GCM10009691_02950</name>
</gene>
<dbReference type="PANTHER" id="PTHR43162">
    <property type="match status" value="1"/>
</dbReference>
<comment type="caution">
    <text evidence="1">The sequence shown here is derived from an EMBL/GenBank/DDBJ whole genome shotgun (WGS) entry which is preliminary data.</text>
</comment>
<dbReference type="SUPFAM" id="SSF51735">
    <property type="entry name" value="NAD(P)-binding Rossmann-fold domains"/>
    <property type="match status" value="1"/>
</dbReference>